<evidence type="ECO:0000313" key="1">
    <source>
        <dbReference type="EMBL" id="APA89427.2"/>
    </source>
</evidence>
<keyword evidence="2" id="KW-1185">Reference proteome</keyword>
<accession>A0ACA8AUV1</accession>
<reference evidence="1" key="1">
    <citation type="submission" date="2016-09" db="EMBL/GenBank/DDBJ databases">
        <title>The Complete Genome of Burkholderia sprentiae wsm5005.</title>
        <authorList>
            <person name="De Meyer S."/>
            <person name="Wang P."/>
            <person name="Terpolilli J."/>
        </authorList>
    </citation>
    <scope>NUCLEOTIDE SEQUENCE</scope>
    <source>
        <strain evidence="1">WSM5005</strain>
        <plasmid evidence="1">pl1WSM5005</plasmid>
    </source>
</reference>
<gene>
    <name evidence="1" type="ORF">BJG93_28395</name>
</gene>
<proteinExistence type="predicted"/>
<sequence length="300" mass="34022">MEGLTLYQLQCFDAVVSEGGFQPAAEKLRRTQPTVFAAVKNLEGQLGLTLLDRSGYRVALTEAGRSFHEHVRVFLLELRGLKNHALQLAMGEESELRVVIGDLSPVREVLRLLRGFFDDHPATRLHLHVEAIAGPWERLFDGEADLIIHHIDKADPRLEYIDLCVVKLIPVVAPGFLRMPISDEITPEQMRGYVQCVIRDTARHIDRPNYYIIEGAQTWTVGDQLMKKEIIVQGAAWGHLHDYLIEKELRDGRLLSIGGRHLQGGRIEITAARRRDLPHGPIADLLWHHIREAAADFRID</sequence>
<geneLocation type="plasmid" evidence="1 2">
    <name>pl1WSM5005</name>
</geneLocation>
<organism evidence="1 2">
    <name type="scientific">Paraburkholderia sprentiae WSM5005</name>
    <dbReference type="NCBI Taxonomy" id="754502"/>
    <lineage>
        <taxon>Bacteria</taxon>
        <taxon>Pseudomonadati</taxon>
        <taxon>Pseudomonadota</taxon>
        <taxon>Betaproteobacteria</taxon>
        <taxon>Burkholderiales</taxon>
        <taxon>Burkholderiaceae</taxon>
        <taxon>Paraburkholderia</taxon>
    </lineage>
</organism>
<keyword evidence="1" id="KW-0614">Plasmid</keyword>
<protein>
    <submittedName>
        <fullName evidence="1">LysR family transcriptional regulator</fullName>
    </submittedName>
</protein>
<evidence type="ECO:0000313" key="2">
    <source>
        <dbReference type="Proteomes" id="UP000179860"/>
    </source>
</evidence>
<dbReference type="Proteomes" id="UP000179860">
    <property type="component" value="Plasmid pl1WSM5005"/>
</dbReference>
<reference evidence="1" key="2">
    <citation type="submission" date="2021-06" db="EMBL/GenBank/DDBJ databases">
        <authorList>
            <person name="Rogers T.H."/>
            <person name="Ramsay J.P."/>
            <person name="Wang P."/>
            <person name="Terpolilli J."/>
        </authorList>
    </citation>
    <scope>NUCLEOTIDE SEQUENCE</scope>
    <source>
        <strain evidence="1">WSM5005</strain>
        <plasmid evidence="1">pl1WSM5005</plasmid>
    </source>
</reference>
<dbReference type="EMBL" id="CP017563">
    <property type="protein sequence ID" value="APA89427.2"/>
    <property type="molecule type" value="Genomic_DNA"/>
</dbReference>
<name>A0ACA8AUV1_9BURK</name>